<proteinExistence type="predicted"/>
<evidence type="ECO:0000313" key="4">
    <source>
        <dbReference type="Proteomes" id="UP000259354"/>
    </source>
</evidence>
<feature type="compositionally biased region" description="Basic and acidic residues" evidence="1">
    <location>
        <begin position="308"/>
        <end position="320"/>
    </location>
</feature>
<dbReference type="Pfam" id="PF14550">
    <property type="entry name" value="Peptidase_S78_2"/>
    <property type="match status" value="1"/>
</dbReference>
<organism evidence="3 4">
    <name type="scientific">Streptomyces phage Annadreamy</name>
    <dbReference type="NCBI Taxonomy" id="2250335"/>
    <lineage>
        <taxon>Viruses</taxon>
        <taxon>Duplodnaviria</taxon>
        <taxon>Heunggongvirae</taxon>
        <taxon>Uroviricota</taxon>
        <taxon>Caudoviricetes</taxon>
        <taxon>Stanwilliamsviridae</taxon>
        <taxon>Loccivirinae</taxon>
        <taxon>Annadreamyvirus</taxon>
        <taxon>Annadreamyvirus annadreamy</taxon>
    </lineage>
</organism>
<feature type="domain" description="Phage-like element PBSX protein XkdF" evidence="2">
    <location>
        <begin position="21"/>
        <end position="125"/>
    </location>
</feature>
<protein>
    <submittedName>
        <fullName evidence="3">Capsid maturation protease</fullName>
    </submittedName>
</protein>
<keyword evidence="3" id="KW-0645">Protease</keyword>
<gene>
    <name evidence="3" type="primary">26</name>
    <name evidence="3" type="ORF">SEA_ANNADREAMY_26</name>
</gene>
<sequence length="439" mass="48056">MEIKKAHWASDGENVRLTMPLSKVDKENRLVSGWASLDNADSQGDVVLKEANQRAFSRFRGNIREMHQPVAVGRMVDFKEDSYFDQETQKFYNGIFVTVYVSKGAQDTWEKVLDGTLQGFSIGGAIIDAETQWVKDVGKAIRFVKDYELVELSLVDSPANQLANVFSITKAADGSQVMKGMVADTRSENVFYCEQDGIAKTSTDDNANCGNCGNAMDNIGWFEYGSEDDKTEKVKSLIAERNSSTTSGSEEEPIAKQETAQNEGGVIVAEENKTPETEVAPGSTTTEVNEVDEQGKAETEVESSTETVAEKAEDEKKDETADNSEVSDEPDISKMFGDLQSAIQSGLEKNAKATDEAIEKASKAFEDKVNELVKKHDELVNKFESLQTDIGSVEKRLDGVESETAMKKSGDLGGSTEDTLQKSKGSKWGGRFLGLSDLQ</sequence>
<feature type="compositionally biased region" description="Acidic residues" evidence="1">
    <location>
        <begin position="321"/>
        <end position="330"/>
    </location>
</feature>
<dbReference type="GO" id="GO:0046797">
    <property type="term" value="P:viral procapsid maturation"/>
    <property type="evidence" value="ECO:0007669"/>
    <property type="project" value="UniProtKB-KW"/>
</dbReference>
<dbReference type="InterPro" id="IPR027924">
    <property type="entry name" value="XkdF"/>
</dbReference>
<evidence type="ECO:0000313" key="3">
    <source>
        <dbReference type="EMBL" id="AXG66147.1"/>
    </source>
</evidence>
<dbReference type="GO" id="GO:0008233">
    <property type="term" value="F:peptidase activity"/>
    <property type="evidence" value="ECO:0007669"/>
    <property type="project" value="UniProtKB-KW"/>
</dbReference>
<dbReference type="GeneID" id="55609169"/>
<dbReference type="EMBL" id="MH536811">
    <property type="protein sequence ID" value="AXG66147.1"/>
    <property type="molecule type" value="Genomic_DNA"/>
</dbReference>
<name>A0A345GT75_9CAUD</name>
<evidence type="ECO:0000259" key="2">
    <source>
        <dbReference type="Pfam" id="PF14550"/>
    </source>
</evidence>
<feature type="region of interest" description="Disordered" evidence="1">
    <location>
        <begin position="239"/>
        <end position="340"/>
    </location>
</feature>
<evidence type="ECO:0000256" key="1">
    <source>
        <dbReference type="SAM" id="MobiDB-lite"/>
    </source>
</evidence>
<keyword evidence="3" id="KW-0378">Hydrolase</keyword>
<feature type="region of interest" description="Disordered" evidence="1">
    <location>
        <begin position="397"/>
        <end position="439"/>
    </location>
</feature>
<reference evidence="3 4" key="1">
    <citation type="submission" date="2018-06" db="EMBL/GenBank/DDBJ databases">
        <authorList>
            <person name="Moussa A."/>
            <person name="Couoh J.M."/>
            <person name="Harbem L."/>
            <person name="Okocha J.C."/>
            <person name="Taylor D."/>
            <person name="Teutsch A.B."/>
            <person name="Smith B.R."/>
            <person name="Suri N."/>
            <person name="Layton S.R."/>
            <person name="Kim T."/>
            <person name="Hughes L.E."/>
            <person name="Garlena R.A."/>
            <person name="Russell D.A."/>
            <person name="Pope W.H."/>
            <person name="Jacobs-Sera D."/>
            <person name="Hatfull G.F."/>
        </authorList>
    </citation>
    <scope>NUCLEOTIDE SEQUENCE [LARGE SCALE GENOMIC DNA]</scope>
</reference>
<dbReference type="Proteomes" id="UP000259354">
    <property type="component" value="Segment"/>
</dbReference>
<dbReference type="KEGG" id="vg:55609169"/>
<dbReference type="RefSeq" id="YP_009838992.1">
    <property type="nucleotide sequence ID" value="NC_048719.1"/>
</dbReference>
<feature type="compositionally biased region" description="Basic and acidic residues" evidence="1">
    <location>
        <begin position="397"/>
        <end position="410"/>
    </location>
</feature>
<accession>A0A345GT75</accession>
<keyword evidence="4" id="KW-1185">Reference proteome</keyword>
<dbReference type="GO" id="GO:0006508">
    <property type="term" value="P:proteolysis"/>
    <property type="evidence" value="ECO:0007669"/>
    <property type="project" value="UniProtKB-KW"/>
</dbReference>